<feature type="non-terminal residue" evidence="1">
    <location>
        <position position="35"/>
    </location>
</feature>
<evidence type="ECO:0000313" key="1">
    <source>
        <dbReference type="EMBL" id="EDL99107.1"/>
    </source>
</evidence>
<protein>
    <submittedName>
        <fullName evidence="1">RCG22594</fullName>
    </submittedName>
</protein>
<name>A6INV3_RAT</name>
<gene>
    <name evidence="1" type="ORF">rCG_22594</name>
</gene>
<organism evidence="1 2">
    <name type="scientific">Rattus norvegicus</name>
    <name type="common">Rat</name>
    <dbReference type="NCBI Taxonomy" id="10116"/>
    <lineage>
        <taxon>Eukaryota</taxon>
        <taxon>Metazoa</taxon>
        <taxon>Chordata</taxon>
        <taxon>Craniata</taxon>
        <taxon>Vertebrata</taxon>
        <taxon>Euteleostomi</taxon>
        <taxon>Mammalia</taxon>
        <taxon>Eutheria</taxon>
        <taxon>Euarchontoglires</taxon>
        <taxon>Glires</taxon>
        <taxon>Rodentia</taxon>
        <taxon>Myomorpha</taxon>
        <taxon>Muroidea</taxon>
        <taxon>Muridae</taxon>
        <taxon>Murinae</taxon>
        <taxon>Rattus</taxon>
    </lineage>
</organism>
<reference evidence="1 2" key="1">
    <citation type="submission" date="2005-09" db="EMBL/GenBank/DDBJ databases">
        <authorList>
            <person name="Mural R.J."/>
            <person name="Li P.W."/>
            <person name="Adams M.D."/>
            <person name="Amanatides P.G."/>
            <person name="Baden-Tillson H."/>
            <person name="Barnstead M."/>
            <person name="Chin S.H."/>
            <person name="Dew I."/>
            <person name="Evans C.A."/>
            <person name="Ferriera S."/>
            <person name="Flanigan M."/>
            <person name="Fosler C."/>
            <person name="Glodek A."/>
            <person name="Gu Z."/>
            <person name="Holt R.A."/>
            <person name="Jennings D."/>
            <person name="Kraft C.L."/>
            <person name="Lu F."/>
            <person name="Nguyen T."/>
            <person name="Nusskern D.R."/>
            <person name="Pfannkoch C.M."/>
            <person name="Sitter C."/>
            <person name="Sutton G.G."/>
            <person name="Venter J.C."/>
            <person name="Wang Z."/>
            <person name="Woodage T."/>
            <person name="Zheng X.H."/>
            <person name="Zhong F."/>
        </authorList>
    </citation>
    <scope>NUCLEOTIDE SEQUENCE [LARGE SCALE GENOMIC DNA]</scope>
    <source>
        <strain>BN</strain>
        <strain evidence="2">Sprague-Dawley</strain>
    </source>
</reference>
<accession>A6INV3</accession>
<dbReference type="EMBL" id="CH473965">
    <property type="protein sequence ID" value="EDL99107.1"/>
    <property type="molecule type" value="Genomic_DNA"/>
</dbReference>
<dbReference type="AlphaFoldDB" id="A6INV3"/>
<dbReference type="Proteomes" id="UP000234681">
    <property type="component" value="Chromosome 9"/>
</dbReference>
<sequence length="35" mass="3423">MGCPGGNASCGPALQVSLVVDGIERCWAEVAFGGA</sequence>
<evidence type="ECO:0000313" key="2">
    <source>
        <dbReference type="Proteomes" id="UP000234681"/>
    </source>
</evidence>
<proteinExistence type="predicted"/>